<dbReference type="Pfam" id="PF05193">
    <property type="entry name" value="Peptidase_M16_C"/>
    <property type="match status" value="1"/>
</dbReference>
<evidence type="ECO:0000313" key="6">
    <source>
        <dbReference type="RefSeq" id="XP_022257065.1"/>
    </source>
</evidence>
<dbReference type="Proteomes" id="UP000694941">
    <property type="component" value="Unplaced"/>
</dbReference>
<evidence type="ECO:0000259" key="4">
    <source>
        <dbReference type="Pfam" id="PF22456"/>
    </source>
</evidence>
<gene>
    <name evidence="6" type="primary">LOC106472819</name>
</gene>
<dbReference type="Gene3D" id="3.30.830.10">
    <property type="entry name" value="Metalloenzyme, LuxS/M16 peptidase-like"/>
    <property type="match status" value="3"/>
</dbReference>
<name>A0ABM1TMF9_LIMPO</name>
<dbReference type="GeneID" id="106472819"/>
<dbReference type="Pfam" id="PF16187">
    <property type="entry name" value="Peptidase_M16_M"/>
    <property type="match status" value="1"/>
</dbReference>
<protein>
    <submittedName>
        <fullName evidence="6">Insulin-degrading enzyme-like</fullName>
    </submittedName>
</protein>
<dbReference type="Pfam" id="PF22456">
    <property type="entry name" value="PqqF-like_C_4"/>
    <property type="match status" value="1"/>
</dbReference>
<dbReference type="PANTHER" id="PTHR43690">
    <property type="entry name" value="NARDILYSIN"/>
    <property type="match status" value="1"/>
</dbReference>
<sequence>MRTNVIPVKDMRDLYVSFPVPDLQKYYKANHGSYLGHLIGHEGPGSLLSELKARGWVNSLVGGYKSGVKGFAFFIVSVELTEEGIEHTDDIVTLIFQYINMLKKVGPQQWIFEECRDVAAMTFRFKDRERPQSLVCDVAEMLHMYPMEDVLSGPYLMSEYRPDLIEDLLNRLSPDNIRVSVIGKKFQDMVDAKEKWYGTEYKLERITSEQLKQWENAGYNERFKLPPKNEFIPSNFDLVPRQPEFMKLPQMIKNTPMFRVWFKQDNEFLLPKANLTFKFNSPVASLDPLHENTTYLFVQLFKDALNEYTYAAHLAGLMYGLLNTKYGMNLYIHGYSDKQHILLKKIMEKLTDFKVDPKRFEILKETYVRGLKNFSAEPSYRHATYYTSVLLYEKSWNKEELLEACDDLTPQKVEEQIRHILSRVHVEALMYGNLTKEHALEMTDIIEDKIKETVDWRPLLASQLVLNRQYELTDGSHFIFEKENNIHRSSSIENYYQCSLQETRQNMLLELLCQIFVEPCFNILRTQEQLGYIVFSGVRKSPNEQGLRVLVQSDRSPSYVDSRVEAFLAHMESYLSQMTEEEFKAHKDSLAAHLLERPKNMSQQSDRYWAEISSQQYNFDRENVEVAFMRTLTRENIFNFFKVW</sequence>
<feature type="domain" description="Coenzyme PQQ synthesis protein F-like C-terminal lobe" evidence="4">
    <location>
        <begin position="511"/>
        <end position="609"/>
    </location>
</feature>
<keyword evidence="1" id="KW-0479">Metal-binding</keyword>
<dbReference type="SUPFAM" id="SSF63411">
    <property type="entry name" value="LuxS/MPP-like metallohydrolase"/>
    <property type="match status" value="3"/>
</dbReference>
<feature type="domain" description="Peptidase M16 middle/third" evidence="3">
    <location>
        <begin position="123"/>
        <end position="404"/>
    </location>
</feature>
<reference evidence="6" key="1">
    <citation type="submission" date="2025-08" db="UniProtKB">
        <authorList>
            <consortium name="RefSeq"/>
        </authorList>
    </citation>
    <scope>IDENTIFICATION</scope>
    <source>
        <tissue evidence="6">Muscle</tissue>
    </source>
</reference>
<feature type="domain" description="Peptidase M16 C-terminal" evidence="2">
    <location>
        <begin position="5"/>
        <end position="116"/>
    </location>
</feature>
<dbReference type="PANTHER" id="PTHR43690:SF18">
    <property type="entry name" value="INSULIN-DEGRADING ENZYME-RELATED"/>
    <property type="match status" value="1"/>
</dbReference>
<evidence type="ECO:0000313" key="5">
    <source>
        <dbReference type="Proteomes" id="UP000694941"/>
    </source>
</evidence>
<accession>A0ABM1TMF9</accession>
<dbReference type="InterPro" id="IPR011249">
    <property type="entry name" value="Metalloenz_LuxS/M16"/>
</dbReference>
<dbReference type="InterPro" id="IPR050626">
    <property type="entry name" value="Peptidase_M16"/>
</dbReference>
<dbReference type="InterPro" id="IPR054734">
    <property type="entry name" value="PqqF-like_C_4"/>
</dbReference>
<evidence type="ECO:0000259" key="3">
    <source>
        <dbReference type="Pfam" id="PF16187"/>
    </source>
</evidence>
<proteinExistence type="predicted"/>
<dbReference type="InterPro" id="IPR007863">
    <property type="entry name" value="Peptidase_M16_C"/>
</dbReference>
<dbReference type="RefSeq" id="XP_022257065.1">
    <property type="nucleotide sequence ID" value="XM_022401357.1"/>
</dbReference>
<feature type="non-terminal residue" evidence="6">
    <location>
        <position position="1"/>
    </location>
</feature>
<dbReference type="InterPro" id="IPR032632">
    <property type="entry name" value="Peptidase_M16_M"/>
</dbReference>
<keyword evidence="5" id="KW-1185">Reference proteome</keyword>
<evidence type="ECO:0000256" key="1">
    <source>
        <dbReference type="ARBA" id="ARBA00022723"/>
    </source>
</evidence>
<evidence type="ECO:0000259" key="2">
    <source>
        <dbReference type="Pfam" id="PF05193"/>
    </source>
</evidence>
<organism evidence="5 6">
    <name type="scientific">Limulus polyphemus</name>
    <name type="common">Atlantic horseshoe crab</name>
    <dbReference type="NCBI Taxonomy" id="6850"/>
    <lineage>
        <taxon>Eukaryota</taxon>
        <taxon>Metazoa</taxon>
        <taxon>Ecdysozoa</taxon>
        <taxon>Arthropoda</taxon>
        <taxon>Chelicerata</taxon>
        <taxon>Merostomata</taxon>
        <taxon>Xiphosura</taxon>
        <taxon>Limulidae</taxon>
        <taxon>Limulus</taxon>
    </lineage>
</organism>